<dbReference type="SMART" id="SM00535">
    <property type="entry name" value="RIBOc"/>
    <property type="match status" value="1"/>
</dbReference>
<keyword evidence="12" id="KW-1185">Reference proteome</keyword>
<evidence type="ECO:0000256" key="8">
    <source>
        <dbReference type="SAM" id="MobiDB-lite"/>
    </source>
</evidence>
<feature type="domain" description="DRBM" evidence="9">
    <location>
        <begin position="627"/>
        <end position="701"/>
    </location>
</feature>
<keyword evidence="5" id="KW-0460">Magnesium</keyword>
<dbReference type="EMBL" id="LHPG02000003">
    <property type="protein sequence ID" value="PRW59825.1"/>
    <property type="molecule type" value="Genomic_DNA"/>
</dbReference>
<feature type="compositionally biased region" description="Low complexity" evidence="8">
    <location>
        <begin position="152"/>
        <end position="163"/>
    </location>
</feature>
<accession>A0A2P6U0I7</accession>
<organism evidence="11 12">
    <name type="scientific">Chlorella sorokiniana</name>
    <name type="common">Freshwater green alga</name>
    <dbReference type="NCBI Taxonomy" id="3076"/>
    <lineage>
        <taxon>Eukaryota</taxon>
        <taxon>Viridiplantae</taxon>
        <taxon>Chlorophyta</taxon>
        <taxon>core chlorophytes</taxon>
        <taxon>Trebouxiophyceae</taxon>
        <taxon>Chlorellales</taxon>
        <taxon>Chlorellaceae</taxon>
        <taxon>Chlorella clade</taxon>
        <taxon>Chlorella</taxon>
    </lineage>
</organism>
<evidence type="ECO:0000259" key="10">
    <source>
        <dbReference type="PROSITE" id="PS50142"/>
    </source>
</evidence>
<dbReference type="GO" id="GO:0004525">
    <property type="term" value="F:ribonuclease III activity"/>
    <property type="evidence" value="ECO:0007669"/>
    <property type="project" value="InterPro"/>
</dbReference>
<dbReference type="CDD" id="cd00593">
    <property type="entry name" value="RIBOc"/>
    <property type="match status" value="1"/>
</dbReference>
<feature type="region of interest" description="Disordered" evidence="8">
    <location>
        <begin position="197"/>
        <end position="254"/>
    </location>
</feature>
<dbReference type="PROSITE" id="PS00517">
    <property type="entry name" value="RNASE_3_1"/>
    <property type="match status" value="1"/>
</dbReference>
<dbReference type="AlphaFoldDB" id="A0A2P6U0I7"/>
<dbReference type="SUPFAM" id="SSF54768">
    <property type="entry name" value="dsRNA-binding domain-like"/>
    <property type="match status" value="1"/>
</dbReference>
<evidence type="ECO:0000256" key="1">
    <source>
        <dbReference type="ARBA" id="ARBA00022722"/>
    </source>
</evidence>
<feature type="domain" description="RNase III" evidence="10">
    <location>
        <begin position="472"/>
        <end position="600"/>
    </location>
</feature>
<dbReference type="GO" id="GO:0046872">
    <property type="term" value="F:metal ion binding"/>
    <property type="evidence" value="ECO:0007669"/>
    <property type="project" value="UniProtKB-KW"/>
</dbReference>
<feature type="compositionally biased region" description="Low complexity" evidence="8">
    <location>
        <begin position="197"/>
        <end position="214"/>
    </location>
</feature>
<dbReference type="InterPro" id="IPR011907">
    <property type="entry name" value="RNase_III"/>
</dbReference>
<keyword evidence="3" id="KW-0255">Endonuclease</keyword>
<dbReference type="Gene3D" id="3.30.160.20">
    <property type="match status" value="1"/>
</dbReference>
<evidence type="ECO:0000259" key="9">
    <source>
        <dbReference type="PROSITE" id="PS50137"/>
    </source>
</evidence>
<name>A0A2P6U0I7_CHLSO</name>
<keyword evidence="2" id="KW-0479">Metal-binding</keyword>
<comment type="caution">
    <text evidence="11">The sequence shown here is derived from an EMBL/GenBank/DDBJ whole genome shotgun (WGS) entry which is preliminary data.</text>
</comment>
<keyword evidence="6 7" id="KW-0694">RNA-binding</keyword>
<evidence type="ECO:0000256" key="5">
    <source>
        <dbReference type="ARBA" id="ARBA00022842"/>
    </source>
</evidence>
<dbReference type="PROSITE" id="PS50142">
    <property type="entry name" value="RNASE_3_2"/>
    <property type="match status" value="1"/>
</dbReference>
<keyword evidence="1" id="KW-0540">Nuclease</keyword>
<dbReference type="PROSITE" id="PS50137">
    <property type="entry name" value="DS_RBD"/>
    <property type="match status" value="1"/>
</dbReference>
<proteinExistence type="inferred from homology"/>
<feature type="compositionally biased region" description="Gly residues" evidence="8">
    <location>
        <begin position="138"/>
        <end position="151"/>
    </location>
</feature>
<dbReference type="Gene3D" id="1.10.1520.10">
    <property type="entry name" value="Ribonuclease III domain"/>
    <property type="match status" value="1"/>
</dbReference>
<dbReference type="HAMAP" id="MF_00104">
    <property type="entry name" value="RNase_III"/>
    <property type="match status" value="1"/>
</dbReference>
<feature type="compositionally biased region" description="Low complexity" evidence="8">
    <location>
        <begin position="234"/>
        <end position="251"/>
    </location>
</feature>
<evidence type="ECO:0000256" key="4">
    <source>
        <dbReference type="ARBA" id="ARBA00022801"/>
    </source>
</evidence>
<dbReference type="InterPro" id="IPR000999">
    <property type="entry name" value="RNase_III_dom"/>
</dbReference>
<evidence type="ECO:0000313" key="11">
    <source>
        <dbReference type="EMBL" id="PRW59825.1"/>
    </source>
</evidence>
<evidence type="ECO:0000256" key="3">
    <source>
        <dbReference type="ARBA" id="ARBA00022759"/>
    </source>
</evidence>
<gene>
    <name evidence="11" type="ORF">C2E21_1717</name>
</gene>
<evidence type="ECO:0000256" key="7">
    <source>
        <dbReference type="PROSITE-ProRule" id="PRU00266"/>
    </source>
</evidence>
<dbReference type="GO" id="GO:0006364">
    <property type="term" value="P:rRNA processing"/>
    <property type="evidence" value="ECO:0007669"/>
    <property type="project" value="InterPro"/>
</dbReference>
<evidence type="ECO:0000313" key="12">
    <source>
        <dbReference type="Proteomes" id="UP000239899"/>
    </source>
</evidence>
<dbReference type="InterPro" id="IPR014720">
    <property type="entry name" value="dsRBD_dom"/>
</dbReference>
<dbReference type="STRING" id="3076.A0A2P6U0I7"/>
<dbReference type="GO" id="GO:0003723">
    <property type="term" value="F:RNA binding"/>
    <property type="evidence" value="ECO:0007669"/>
    <property type="project" value="UniProtKB-UniRule"/>
</dbReference>
<dbReference type="Proteomes" id="UP000239899">
    <property type="component" value="Unassembled WGS sequence"/>
</dbReference>
<evidence type="ECO:0000256" key="6">
    <source>
        <dbReference type="ARBA" id="ARBA00022884"/>
    </source>
</evidence>
<evidence type="ECO:0000256" key="2">
    <source>
        <dbReference type="ARBA" id="ARBA00022723"/>
    </source>
</evidence>
<dbReference type="PANTHER" id="PTHR14950">
    <property type="entry name" value="DICER-RELATED"/>
    <property type="match status" value="1"/>
</dbReference>
<dbReference type="InterPro" id="IPR036389">
    <property type="entry name" value="RNase_III_sf"/>
</dbReference>
<dbReference type="OrthoDB" id="416741at2759"/>
<keyword evidence="4" id="KW-0378">Hydrolase</keyword>
<protein>
    <submittedName>
        <fullName evidence="11">Ribonuclease III</fullName>
    </submittedName>
</protein>
<feature type="region of interest" description="Disordered" evidence="8">
    <location>
        <begin position="138"/>
        <end position="175"/>
    </location>
</feature>
<reference evidence="11 12" key="1">
    <citation type="journal article" date="2018" name="Plant J.">
        <title>Genome sequences of Chlorella sorokiniana UTEX 1602 and Micractinium conductrix SAG 241.80: implications to maltose excretion by a green alga.</title>
        <authorList>
            <person name="Arriola M.B."/>
            <person name="Velmurugan N."/>
            <person name="Zhang Y."/>
            <person name="Plunkett M.H."/>
            <person name="Hondzo H."/>
            <person name="Barney B.M."/>
        </authorList>
    </citation>
    <scope>NUCLEOTIDE SEQUENCE [LARGE SCALE GENOMIC DNA]</scope>
    <source>
        <strain evidence="12">UTEX 1602</strain>
    </source>
</reference>
<dbReference type="SUPFAM" id="SSF69065">
    <property type="entry name" value="RNase III domain-like"/>
    <property type="match status" value="1"/>
</dbReference>
<dbReference type="Pfam" id="PF14622">
    <property type="entry name" value="Ribonucleas_3_3"/>
    <property type="match status" value="1"/>
</dbReference>
<sequence>MNSCKPSSGLPCPAARLSAAANPTASIISGHSRPLLVAAGGGGSGGGGGTSRQRQVGLPEDQLVFSFLTTPEAAAAARRQLRPELPYGPSALKLATLQGDKVQAILDRWQYAVAQRELDSLDARPMLWWRYESALKGAGGGSDTGNGGSGSGSSRWYTGSSRGAATGSFADDPAAEAAAESDEAVFSKRQLRRMARAAKAAAKAAGRPQQAPPASDRAACKDGVAGSRKGADHSGGTSSNSASGSGSGSAAQQEPAGLIIDQSAFEPAWQVCTLRGLPDGTTIYKFSDEFEPVVIGPEAAPADGGAAAVEAAEAAAVAAAAGSGDAAGGALVTGFTPDGPPAGEVGMWWRQEQRPELGRLLYVQEQQRSMEGVAWSSALRLGTRFSGHAKGALHKLQIFTTALARFCLAAYRLLPLPFRRLFWRNWPPQWPSHLIPAVRQLLLARRLGAAELQAAGFNADGHSVDPLADLQAWQVERLTGCHVRDLSLYRAALTHKSALPPELRVAQSYERLEFLGDAVLSLACRTLLMERCPTSDEGEMTKLGSLLVSGASNARYAAFLGLEHYLVLDPRTLREGGQHTPHILADVFEALLGALYLDAGWAAAHTFCRRVLSACVDWSQVEADAEDWKGVFSRLAYQQRRPQPRYRTTSTRKRQFRGGLQLKWYTVDVQYGGEVVGTGSGWERRWAEQAAARQALDNMGQMPGAAAAEGAAAVE</sequence>
<dbReference type="PANTHER" id="PTHR14950:SF37">
    <property type="entry name" value="ENDORIBONUCLEASE DICER"/>
    <property type="match status" value="1"/>
</dbReference>